<keyword evidence="6 7" id="KW-0472">Membrane</keyword>
<dbReference type="OrthoDB" id="5901192at2"/>
<dbReference type="PANTHER" id="PTHR47371:SF1">
    <property type="entry name" value="LIPOTEICHOIC ACID SYNTHASE-LIKE YQGS"/>
    <property type="match status" value="1"/>
</dbReference>
<evidence type="ECO:0000313" key="14">
    <source>
        <dbReference type="Proteomes" id="UP000204391"/>
    </source>
</evidence>
<evidence type="ECO:0000256" key="11">
    <source>
        <dbReference type="SAM" id="Phobius"/>
    </source>
</evidence>
<sequence length="614" mass="70153">MKQLTNYISTHIIATTIILLWIKTLLVTLIGFDLGASSFLDVLLLIIGPIGTLMLFLGCSFFFSKRVQPVTLLIIYILITGLLYANLLYFRFYIDFVTLSVLMQVNNVGGLGASTVELLSPWDTLLFIDIFILGWIIFSKRYKRAQTRMPVKKKYALTSVGIIAVTIALGVIQHPHLLSTAYDREQLVKSLGLYNYQMLNLAYGVKAPIEKVFSDEKDARELVDEFIQDKQKERTDLFGAAKGKNVVIISLESTQNFVINRSINGEEITPFLNDLIKESFYFSTIYDQAAQGKTSDAEFMVDNGLYPLPSGSVFVRRPENTFDSLPKILKEEGNYTSVTFHGNDREFWNREQMYNTLGYDHYFSKRNYNVTSENSINYGIKDIPFFNQSMDELSNLSEPYYAKFITLTNHFPFLLEKEDQFIEPANTEVDVVNRYITTVRYLDESLKQFFQLLKEQGMYEDTIFVLYGDHYGISQKYESGVHELLGQEATPLNHLELQQVPLIIHMPGEEGKVIDTAGGQVDIRATVLHLLGIATDDKMAFGRDLLVKNPDDPVIIRDGSVITNDYAYIDNLCYSKKSKEVVARKKCLQYQEIARERLELSDQIILGDLLRFSE</sequence>
<keyword evidence="3 7" id="KW-1003">Cell membrane</keyword>
<dbReference type="RefSeq" id="WP_089533486.1">
    <property type="nucleotide sequence ID" value="NZ_CP022437.1"/>
</dbReference>
<dbReference type="Gene3D" id="3.30.1120.170">
    <property type="match status" value="1"/>
</dbReference>
<proteinExistence type="inferred from homology"/>
<keyword evidence="9" id="KW-0479">Metal-binding</keyword>
<dbReference type="CDD" id="cd16015">
    <property type="entry name" value="LTA_synthase"/>
    <property type="match status" value="1"/>
</dbReference>
<evidence type="ECO:0000256" key="5">
    <source>
        <dbReference type="ARBA" id="ARBA00022989"/>
    </source>
</evidence>
<dbReference type="GO" id="GO:0005886">
    <property type="term" value="C:plasma membrane"/>
    <property type="evidence" value="ECO:0007669"/>
    <property type="project" value="UniProtKB-SubCell"/>
</dbReference>
<keyword evidence="5 11" id="KW-1133">Transmembrane helix</keyword>
<evidence type="ECO:0000256" key="3">
    <source>
        <dbReference type="ARBA" id="ARBA00022475"/>
    </source>
</evidence>
<evidence type="ECO:0000256" key="1">
    <source>
        <dbReference type="ARBA" id="ARBA00004651"/>
    </source>
</evidence>
<evidence type="ECO:0000256" key="6">
    <source>
        <dbReference type="ARBA" id="ARBA00023136"/>
    </source>
</evidence>
<dbReference type="KEGG" id="vne:CFK40_16420"/>
<feature type="transmembrane region" description="Helical" evidence="11">
    <location>
        <begin position="12"/>
        <end position="32"/>
    </location>
</feature>
<dbReference type="SUPFAM" id="SSF53649">
    <property type="entry name" value="Alkaline phosphatase-like"/>
    <property type="match status" value="1"/>
</dbReference>
<dbReference type="PIRSF" id="PIRSF005091">
    <property type="entry name" value="Mmb_sulf_HI1246"/>
    <property type="match status" value="1"/>
</dbReference>
<dbReference type="Proteomes" id="UP000204391">
    <property type="component" value="Chromosome"/>
</dbReference>
<keyword evidence="9" id="KW-0464">Manganese</keyword>
<accession>A0A221MFP4</accession>
<feature type="active site" evidence="8">
    <location>
        <position position="294"/>
    </location>
</feature>
<feature type="binding site" evidence="10">
    <location>
        <position position="469"/>
    </location>
    <ligand>
        <name>Mn(2+)</name>
        <dbReference type="ChEBI" id="CHEBI:29035"/>
    </ligand>
</feature>
<evidence type="ECO:0000256" key="2">
    <source>
        <dbReference type="ARBA" id="ARBA00009983"/>
    </source>
</evidence>
<evidence type="ECO:0000256" key="10">
    <source>
        <dbReference type="PIRSR" id="PIRSR005091-3"/>
    </source>
</evidence>
<dbReference type="GO" id="GO:0046872">
    <property type="term" value="F:metal ion binding"/>
    <property type="evidence" value="ECO:0007669"/>
    <property type="project" value="UniProtKB-KW"/>
</dbReference>
<feature type="binding site" evidence="10">
    <location>
        <position position="470"/>
    </location>
    <ligand>
        <name>Mn(2+)</name>
        <dbReference type="ChEBI" id="CHEBI:29035"/>
    </ligand>
</feature>
<dbReference type="InterPro" id="IPR050448">
    <property type="entry name" value="OpgB/LTA_synthase_biosynth"/>
</dbReference>
<comment type="similarity">
    <text evidence="2 7">Belongs to the LTA synthase family.</text>
</comment>
<keyword evidence="4 11" id="KW-0812">Transmembrane</keyword>
<keyword evidence="14" id="KW-1185">Reference proteome</keyword>
<feature type="transmembrane region" description="Helical" evidence="11">
    <location>
        <begin position="70"/>
        <end position="94"/>
    </location>
</feature>
<feature type="binding site" evidence="10">
    <location>
        <position position="252"/>
    </location>
    <ligand>
        <name>Mn(2+)</name>
        <dbReference type="ChEBI" id="CHEBI:29035"/>
    </ligand>
</feature>
<organism evidence="13 14">
    <name type="scientific">Virgibacillus necropolis</name>
    <dbReference type="NCBI Taxonomy" id="163877"/>
    <lineage>
        <taxon>Bacteria</taxon>
        <taxon>Bacillati</taxon>
        <taxon>Bacillota</taxon>
        <taxon>Bacilli</taxon>
        <taxon>Bacillales</taxon>
        <taxon>Bacillaceae</taxon>
        <taxon>Virgibacillus</taxon>
    </lineage>
</organism>
<feature type="domain" description="Sulfatase N-terminal" evidence="12">
    <location>
        <begin position="244"/>
        <end position="533"/>
    </location>
</feature>
<dbReference type="Gene3D" id="3.40.720.10">
    <property type="entry name" value="Alkaline Phosphatase, subunit A"/>
    <property type="match status" value="1"/>
</dbReference>
<dbReference type="PANTHER" id="PTHR47371">
    <property type="entry name" value="LIPOTEICHOIC ACID SYNTHASE"/>
    <property type="match status" value="1"/>
</dbReference>
<comment type="subcellular location">
    <subcellularLocation>
        <location evidence="1">Cell membrane</location>
        <topology evidence="1">Multi-pass membrane protein</topology>
    </subcellularLocation>
</comment>
<dbReference type="InterPro" id="IPR017850">
    <property type="entry name" value="Alkaline_phosphatase_core_sf"/>
</dbReference>
<name>A0A221MFP4_9BACI</name>
<dbReference type="EMBL" id="CP022437">
    <property type="protein sequence ID" value="ASN06488.1"/>
    <property type="molecule type" value="Genomic_DNA"/>
</dbReference>
<feature type="binding site" evidence="10">
    <location>
        <position position="294"/>
    </location>
    <ligand>
        <name>Mn(2+)</name>
        <dbReference type="ChEBI" id="CHEBI:29035"/>
    </ligand>
</feature>
<dbReference type="GO" id="GO:0016740">
    <property type="term" value="F:transferase activity"/>
    <property type="evidence" value="ECO:0007669"/>
    <property type="project" value="UniProtKB-KW"/>
</dbReference>
<dbReference type="InterPro" id="IPR012160">
    <property type="entry name" value="LtaS-like"/>
</dbReference>
<keyword evidence="13" id="KW-0808">Transferase</keyword>
<protein>
    <submittedName>
        <fullName evidence="13">Phosphoglycerol transferase</fullName>
    </submittedName>
</protein>
<gene>
    <name evidence="13" type="ORF">CFK40_16420</name>
</gene>
<evidence type="ECO:0000256" key="9">
    <source>
        <dbReference type="PIRSR" id="PIRSR005091-2"/>
    </source>
</evidence>
<reference evidence="13 14" key="1">
    <citation type="journal article" date="2003" name="Int. J. Syst. Evol. Microbiol.">
        <title>Virgibacillus carmonensis sp. nov., Virgibacillus necropolis sp. nov. and Virgibacillus picturae sp. nov., three novel species isolated from deteriorated mural paintings, transfer of the species of the genus salibacillus to Virgibacillus, as Virgibacillus marismortui comb. nov. and Virgibacillus salexigens comb. nov., and emended description of the genus Virgibacillus.</title>
        <authorList>
            <person name="Heyrman J."/>
            <person name="Logan N.A."/>
            <person name="Busse H.J."/>
            <person name="Balcaen A."/>
            <person name="Lebbe L."/>
            <person name="Rodriguez-Diaz M."/>
            <person name="Swings J."/>
            <person name="De Vos P."/>
        </authorList>
    </citation>
    <scope>NUCLEOTIDE SEQUENCE [LARGE SCALE GENOMIC DNA]</scope>
    <source>
        <strain evidence="13 14">LMG 19488</strain>
    </source>
</reference>
<dbReference type="InterPro" id="IPR000917">
    <property type="entry name" value="Sulfatase_N"/>
</dbReference>
<dbReference type="AlphaFoldDB" id="A0A221MFP4"/>
<evidence type="ECO:0000256" key="7">
    <source>
        <dbReference type="PIRNR" id="PIRNR005091"/>
    </source>
</evidence>
<feature type="transmembrane region" description="Helical" evidence="11">
    <location>
        <begin position="38"/>
        <end position="63"/>
    </location>
</feature>
<evidence type="ECO:0000256" key="4">
    <source>
        <dbReference type="ARBA" id="ARBA00022692"/>
    </source>
</evidence>
<feature type="transmembrane region" description="Helical" evidence="11">
    <location>
        <begin position="154"/>
        <end position="172"/>
    </location>
</feature>
<feature type="binding site" evidence="9">
    <location>
        <position position="410"/>
    </location>
    <ligand>
        <name>substrate</name>
    </ligand>
</feature>
<evidence type="ECO:0000313" key="13">
    <source>
        <dbReference type="EMBL" id="ASN06488.1"/>
    </source>
</evidence>
<feature type="transmembrane region" description="Helical" evidence="11">
    <location>
        <begin position="124"/>
        <end position="142"/>
    </location>
</feature>
<evidence type="ECO:0000256" key="8">
    <source>
        <dbReference type="PIRSR" id="PIRSR005091-1"/>
    </source>
</evidence>
<dbReference type="Pfam" id="PF00884">
    <property type="entry name" value="Sulfatase"/>
    <property type="match status" value="1"/>
</dbReference>
<evidence type="ECO:0000259" key="12">
    <source>
        <dbReference type="Pfam" id="PF00884"/>
    </source>
</evidence>